<reference evidence="2 3" key="1">
    <citation type="submission" date="2019-04" db="EMBL/GenBank/DDBJ databases">
        <title>Genome sequencing of Clostridium botulinum Groups I-IV and Clostridium butyricum.</title>
        <authorList>
            <person name="Brunt J."/>
            <person name="Van Vliet A.H.M."/>
            <person name="Stringer S.C."/>
            <person name="Carter A.T."/>
            <person name="Peck M.W."/>
        </authorList>
    </citation>
    <scope>NUCLEOTIDE SEQUENCE [LARGE SCALE GENOMIC DNA]</scope>
    <source>
        <strain evidence="2 3">IFR 18/094</strain>
    </source>
</reference>
<protein>
    <submittedName>
        <fullName evidence="2">Scaffolding protein</fullName>
    </submittedName>
</protein>
<dbReference type="RefSeq" id="WP_163248716.1">
    <property type="nucleotide sequence ID" value="NZ_SXDP01000002.1"/>
</dbReference>
<keyword evidence="1" id="KW-0175">Coiled coil</keyword>
<accession>A0A6M0R8E0</accession>
<feature type="coiled-coil region" evidence="1">
    <location>
        <begin position="32"/>
        <end position="97"/>
    </location>
</feature>
<gene>
    <name evidence="2" type="ORF">FDF74_04650</name>
</gene>
<proteinExistence type="predicted"/>
<organism evidence="2 3">
    <name type="scientific">Clostridium niameyense</name>
    <dbReference type="NCBI Taxonomy" id="1622073"/>
    <lineage>
        <taxon>Bacteria</taxon>
        <taxon>Bacillati</taxon>
        <taxon>Bacillota</taxon>
        <taxon>Clostridia</taxon>
        <taxon>Eubacteriales</taxon>
        <taxon>Clostridiaceae</taxon>
        <taxon>Clostridium</taxon>
    </lineage>
</organism>
<dbReference type="AlphaFoldDB" id="A0A6M0R8E0"/>
<keyword evidence="3" id="KW-1185">Reference proteome</keyword>
<dbReference type="Proteomes" id="UP000473885">
    <property type="component" value="Unassembled WGS sequence"/>
</dbReference>
<evidence type="ECO:0000313" key="2">
    <source>
        <dbReference type="EMBL" id="NEZ46505.1"/>
    </source>
</evidence>
<evidence type="ECO:0000313" key="3">
    <source>
        <dbReference type="Proteomes" id="UP000473885"/>
    </source>
</evidence>
<sequence length="198" mass="23206">MEELLKNLGFTDEQIQKVLGGMKESKIYTTSEENIDIRYSKLKEQKEQLESDLKEANKTLDKVKKDNKDIESLQTEIQNYKTKMSEFEATREREQKEFSIKSKLQDAGCNDVDYMLYKLGDINKLDVEKDLDNKIKELAENNTAFFKTKDNEMPKIIAHKLDGENNSPEGFTMDQLRNMSAEEINKNWDKIKDLKFNE</sequence>
<dbReference type="Pfam" id="PF06810">
    <property type="entry name" value="Phage_scaffold"/>
    <property type="match status" value="1"/>
</dbReference>
<dbReference type="InterPro" id="IPR009636">
    <property type="entry name" value="SCAF"/>
</dbReference>
<name>A0A6M0R8E0_9CLOT</name>
<dbReference type="EMBL" id="SXDP01000002">
    <property type="protein sequence ID" value="NEZ46505.1"/>
    <property type="molecule type" value="Genomic_DNA"/>
</dbReference>
<evidence type="ECO:0000256" key="1">
    <source>
        <dbReference type="SAM" id="Coils"/>
    </source>
</evidence>
<comment type="caution">
    <text evidence="2">The sequence shown here is derived from an EMBL/GenBank/DDBJ whole genome shotgun (WGS) entry which is preliminary data.</text>
</comment>